<dbReference type="AlphaFoldDB" id="A0A1Y2FLW6"/>
<dbReference type="SUPFAM" id="SSF81901">
    <property type="entry name" value="HCP-like"/>
    <property type="match status" value="1"/>
</dbReference>
<organism evidence="1 2">
    <name type="scientific">Protomyces lactucae-debilis</name>
    <dbReference type="NCBI Taxonomy" id="2754530"/>
    <lineage>
        <taxon>Eukaryota</taxon>
        <taxon>Fungi</taxon>
        <taxon>Dikarya</taxon>
        <taxon>Ascomycota</taxon>
        <taxon>Taphrinomycotina</taxon>
        <taxon>Taphrinomycetes</taxon>
        <taxon>Taphrinales</taxon>
        <taxon>Protomycetaceae</taxon>
        <taxon>Protomyces</taxon>
    </lineage>
</organism>
<name>A0A1Y2FLW6_PROLT</name>
<dbReference type="Gene3D" id="1.25.40.10">
    <property type="entry name" value="Tetratricopeptide repeat domain"/>
    <property type="match status" value="1"/>
</dbReference>
<proteinExistence type="predicted"/>
<dbReference type="Pfam" id="PF13176">
    <property type="entry name" value="TPR_7"/>
    <property type="match status" value="2"/>
</dbReference>
<gene>
    <name evidence="1" type="ORF">BCR37DRAFT_386296</name>
</gene>
<accession>A0A1Y2FLW6</accession>
<dbReference type="SMART" id="SM00028">
    <property type="entry name" value="TPR"/>
    <property type="match status" value="3"/>
</dbReference>
<dbReference type="InterPro" id="IPR011990">
    <property type="entry name" value="TPR-like_helical_dom_sf"/>
</dbReference>
<dbReference type="Proteomes" id="UP000193685">
    <property type="component" value="Unassembled WGS sequence"/>
</dbReference>
<evidence type="ECO:0000313" key="1">
    <source>
        <dbReference type="EMBL" id="ORY84963.1"/>
    </source>
</evidence>
<keyword evidence="2" id="KW-1185">Reference proteome</keyword>
<evidence type="ECO:0000313" key="2">
    <source>
        <dbReference type="Proteomes" id="UP000193685"/>
    </source>
</evidence>
<sequence length="387" mass="43697">MTQDTAKEPINWTSLLTSLSPEQKSLLFGPREVYDAAYRKDKVIVISYDEVLKMANIMKGADMTHLRLQDVFIVAKIMRRAPPLQDKQLQSCRMVLSRRFMLWAADAGYPEAQLFWSEEVMSQNNVPTGVRDKALKLLTNIGRQAVPRAESVPLKSLRPTDTVFPVSARANHLLGRYLWAAGDLTKTTTKRDECRDRAMQHLERAGEEGHAEAYVYMGVFNRRAGKARMSKRAFEKAHALGSALGTWLLARATSDTKLRTSLLAEAVGLGSHHAAYDLGHMYRKQGQDALAIEYYTMAAEADVQPAQANLAELLVKQGEFDEAEKWFIRASVVRAPDPKKETRTGQDGDISFHSQRRLEQMRKTQVYNDYQRAKQKKLDEGGSCTIM</sequence>
<dbReference type="EMBL" id="MCFI01000005">
    <property type="protein sequence ID" value="ORY84963.1"/>
    <property type="molecule type" value="Genomic_DNA"/>
</dbReference>
<reference evidence="1 2" key="1">
    <citation type="submission" date="2016-07" db="EMBL/GenBank/DDBJ databases">
        <title>Pervasive Adenine N6-methylation of Active Genes in Fungi.</title>
        <authorList>
            <consortium name="DOE Joint Genome Institute"/>
            <person name="Mondo S.J."/>
            <person name="Dannebaum R.O."/>
            <person name="Kuo R.C."/>
            <person name="Labutti K."/>
            <person name="Haridas S."/>
            <person name="Kuo A."/>
            <person name="Salamov A."/>
            <person name="Ahrendt S.R."/>
            <person name="Lipzen A."/>
            <person name="Sullivan W."/>
            <person name="Andreopoulos W.B."/>
            <person name="Clum A."/>
            <person name="Lindquist E."/>
            <person name="Daum C."/>
            <person name="Ramamoorthy G.K."/>
            <person name="Gryganskyi A."/>
            <person name="Culley D."/>
            <person name="Magnuson J.K."/>
            <person name="James T.Y."/>
            <person name="O'Malley M.A."/>
            <person name="Stajich J.E."/>
            <person name="Spatafora J.W."/>
            <person name="Visel A."/>
            <person name="Grigoriev I.V."/>
        </authorList>
    </citation>
    <scope>NUCLEOTIDE SEQUENCE [LARGE SCALE GENOMIC DNA]</scope>
    <source>
        <strain evidence="1 2">12-1054</strain>
    </source>
</reference>
<comment type="caution">
    <text evidence="1">The sequence shown here is derived from an EMBL/GenBank/DDBJ whole genome shotgun (WGS) entry which is preliminary data.</text>
</comment>
<dbReference type="RefSeq" id="XP_040726746.1">
    <property type="nucleotide sequence ID" value="XM_040870430.1"/>
</dbReference>
<dbReference type="GeneID" id="63787029"/>
<dbReference type="InterPro" id="IPR019734">
    <property type="entry name" value="TPR_rpt"/>
</dbReference>
<dbReference type="STRING" id="56484.A0A1Y2FLW6"/>
<dbReference type="OrthoDB" id="674604at2759"/>
<protein>
    <submittedName>
        <fullName evidence="1">Uncharacterized protein</fullName>
    </submittedName>
</protein>